<proteinExistence type="inferred from homology"/>
<dbReference type="RefSeq" id="WP_189083805.1">
    <property type="nucleotide sequence ID" value="NZ_BMRJ01000001.1"/>
</dbReference>
<dbReference type="NCBIfam" id="TIGR03168">
    <property type="entry name" value="1-PFK"/>
    <property type="match status" value="1"/>
</dbReference>
<dbReference type="SUPFAM" id="SSF53613">
    <property type="entry name" value="Ribokinase-like"/>
    <property type="match status" value="1"/>
</dbReference>
<feature type="domain" description="Carbohydrate kinase PfkB" evidence="7">
    <location>
        <begin position="18"/>
        <end position="290"/>
    </location>
</feature>
<evidence type="ECO:0000256" key="6">
    <source>
        <dbReference type="PIRNR" id="PIRNR000535"/>
    </source>
</evidence>
<dbReference type="AlphaFoldDB" id="A0A918FAG3"/>
<dbReference type="Gene3D" id="3.40.1190.20">
    <property type="match status" value="1"/>
</dbReference>
<evidence type="ECO:0000256" key="3">
    <source>
        <dbReference type="ARBA" id="ARBA00022741"/>
    </source>
</evidence>
<keyword evidence="5" id="KW-0067">ATP-binding</keyword>
<dbReference type="InterPro" id="IPR011611">
    <property type="entry name" value="PfkB_dom"/>
</dbReference>
<comment type="similarity">
    <text evidence="1">Belongs to the carbohydrate kinase PfkB family.</text>
</comment>
<sequence length="309" mass="31100">MIVTVTPNPALDLTWRAERVVPGGSHRVDAALARAGGKGVNVARVAHAQGADVLAVTTAGGPVGEEFANELRGSGVPHRLVPVAAETRRSAAIVDEALGDTMIFNERGTSPSPAEWAALLDEVQAALPGAGVLVVSGSLPRGADPGLVLRLLSLASDRGVPAVVDVSGPAMLAAASAGAALLKPNRAELADATGLDDPFEGARELLRLGARRVLCSLGAEGLLLVRAGVAPLRARLPEPLAGNPTGAGDAAVAAAAVLLHDDPDVDDERLLVAAASWSAAAVLAPGAGEISPRHPELADRLLVDRPAGA</sequence>
<evidence type="ECO:0000256" key="4">
    <source>
        <dbReference type="ARBA" id="ARBA00022777"/>
    </source>
</evidence>
<comment type="caution">
    <text evidence="8">The sequence shown here is derived from an EMBL/GenBank/DDBJ whole genome shotgun (WGS) entry which is preliminary data.</text>
</comment>
<dbReference type="PANTHER" id="PTHR46566">
    <property type="entry name" value="1-PHOSPHOFRUCTOKINASE-RELATED"/>
    <property type="match status" value="1"/>
</dbReference>
<dbReference type="GO" id="GO:0005524">
    <property type="term" value="F:ATP binding"/>
    <property type="evidence" value="ECO:0007669"/>
    <property type="project" value="UniProtKB-KW"/>
</dbReference>
<evidence type="ECO:0000313" key="8">
    <source>
        <dbReference type="EMBL" id="GGR16062.1"/>
    </source>
</evidence>
<gene>
    <name evidence="8" type="ORF">GCM10010196_05990</name>
</gene>
<dbReference type="Pfam" id="PF00294">
    <property type="entry name" value="PfkB"/>
    <property type="match status" value="1"/>
</dbReference>
<accession>A0A918FAG3</accession>
<evidence type="ECO:0000256" key="5">
    <source>
        <dbReference type="ARBA" id="ARBA00022840"/>
    </source>
</evidence>
<dbReference type="InterPro" id="IPR029056">
    <property type="entry name" value="Ribokinase-like"/>
</dbReference>
<dbReference type="InterPro" id="IPR017583">
    <property type="entry name" value="Tagatose/fructose_Pkinase"/>
</dbReference>
<reference evidence="8" key="2">
    <citation type="submission" date="2020-09" db="EMBL/GenBank/DDBJ databases">
        <authorList>
            <person name="Sun Q."/>
            <person name="Ohkuma M."/>
        </authorList>
    </citation>
    <scope>NUCLEOTIDE SEQUENCE</scope>
    <source>
        <strain evidence="8">JCM 3346</strain>
    </source>
</reference>
<keyword evidence="9" id="KW-1185">Reference proteome</keyword>
<dbReference type="GO" id="GO:0005829">
    <property type="term" value="C:cytosol"/>
    <property type="evidence" value="ECO:0007669"/>
    <property type="project" value="TreeGrafter"/>
</dbReference>
<keyword evidence="4 8" id="KW-0418">Kinase</keyword>
<dbReference type="PIRSF" id="PIRSF000535">
    <property type="entry name" value="1PFK/6PFK/LacC"/>
    <property type="match status" value="1"/>
</dbReference>
<name>A0A918FAG3_AGRME</name>
<evidence type="ECO:0000259" key="7">
    <source>
        <dbReference type="Pfam" id="PF00294"/>
    </source>
</evidence>
<evidence type="ECO:0000256" key="2">
    <source>
        <dbReference type="ARBA" id="ARBA00022679"/>
    </source>
</evidence>
<evidence type="ECO:0000313" key="9">
    <source>
        <dbReference type="Proteomes" id="UP000610303"/>
    </source>
</evidence>
<dbReference type="PANTHER" id="PTHR46566:SF5">
    <property type="entry name" value="1-PHOSPHOFRUCTOKINASE"/>
    <property type="match status" value="1"/>
</dbReference>
<evidence type="ECO:0000256" key="1">
    <source>
        <dbReference type="ARBA" id="ARBA00010688"/>
    </source>
</evidence>
<protein>
    <submittedName>
        <fullName evidence="8">Sugar kinase</fullName>
    </submittedName>
</protein>
<reference evidence="8" key="1">
    <citation type="journal article" date="2014" name="Int. J. Syst. Evol. Microbiol.">
        <title>Complete genome sequence of Corynebacterium casei LMG S-19264T (=DSM 44701T), isolated from a smear-ripened cheese.</title>
        <authorList>
            <consortium name="US DOE Joint Genome Institute (JGI-PGF)"/>
            <person name="Walter F."/>
            <person name="Albersmeier A."/>
            <person name="Kalinowski J."/>
            <person name="Ruckert C."/>
        </authorList>
    </citation>
    <scope>NUCLEOTIDE SEQUENCE</scope>
    <source>
        <strain evidence="8">JCM 3346</strain>
    </source>
</reference>
<dbReference type="Proteomes" id="UP000610303">
    <property type="component" value="Unassembled WGS sequence"/>
</dbReference>
<organism evidence="8 9">
    <name type="scientific">Agromyces mediolanus</name>
    <name type="common">Corynebacterium mediolanum</name>
    <dbReference type="NCBI Taxonomy" id="41986"/>
    <lineage>
        <taxon>Bacteria</taxon>
        <taxon>Bacillati</taxon>
        <taxon>Actinomycetota</taxon>
        <taxon>Actinomycetes</taxon>
        <taxon>Micrococcales</taxon>
        <taxon>Microbacteriaceae</taxon>
        <taxon>Agromyces</taxon>
    </lineage>
</organism>
<keyword evidence="3" id="KW-0547">Nucleotide-binding</keyword>
<keyword evidence="2 6" id="KW-0808">Transferase</keyword>
<dbReference type="EMBL" id="BMRJ01000001">
    <property type="protein sequence ID" value="GGR16062.1"/>
    <property type="molecule type" value="Genomic_DNA"/>
</dbReference>
<dbReference type="GO" id="GO:0008443">
    <property type="term" value="F:phosphofructokinase activity"/>
    <property type="evidence" value="ECO:0007669"/>
    <property type="project" value="TreeGrafter"/>
</dbReference>